<proteinExistence type="inferred from homology"/>
<feature type="non-terminal residue" evidence="6">
    <location>
        <position position="298"/>
    </location>
</feature>
<dbReference type="Gene3D" id="3.40.50.300">
    <property type="entry name" value="P-loop containing nucleotide triphosphate hydrolases"/>
    <property type="match status" value="1"/>
</dbReference>
<sequence>MEASVALKKVGKLSGEKTVLADLTFGIEKGSMTAIIGANDAGKSTLMNVMAGIEIPNYGTVYIDGLDLTKRRAEIRKEIGFIPMQADLESGMTLEENIHFIASLYSLDKETIQNRLQRFSEELNIAEILQDYPGNISTGIQKKAMFLRVLVLNSSVIFLDEPTAFMDPGSARQIWTILKRLQPEKTIVYTSQNLKEVEQNHDRILVLHNGKIVLDGHLDKLLESTVEYHQFRLELENVTDELFNQVEKIPTVVTPNKHGNVILFYGRSKSVFFQVLEKINLQLVKDLEIKKLGLDDLL</sequence>
<evidence type="ECO:0000256" key="1">
    <source>
        <dbReference type="ARBA" id="ARBA00005417"/>
    </source>
</evidence>
<feature type="domain" description="ABC transporter" evidence="5">
    <location>
        <begin position="5"/>
        <end position="234"/>
    </location>
</feature>
<accession>A0A382E161</accession>
<dbReference type="InterPro" id="IPR027417">
    <property type="entry name" value="P-loop_NTPase"/>
</dbReference>
<evidence type="ECO:0000256" key="4">
    <source>
        <dbReference type="ARBA" id="ARBA00022840"/>
    </source>
</evidence>
<dbReference type="PANTHER" id="PTHR42711">
    <property type="entry name" value="ABC TRANSPORTER ATP-BINDING PROTEIN"/>
    <property type="match status" value="1"/>
</dbReference>
<dbReference type="InterPro" id="IPR003439">
    <property type="entry name" value="ABC_transporter-like_ATP-bd"/>
</dbReference>
<evidence type="ECO:0000259" key="5">
    <source>
        <dbReference type="PROSITE" id="PS50893"/>
    </source>
</evidence>
<dbReference type="InterPro" id="IPR003593">
    <property type="entry name" value="AAA+_ATPase"/>
</dbReference>
<dbReference type="EMBL" id="UINC01042028">
    <property type="protein sequence ID" value="SVB44112.1"/>
    <property type="molecule type" value="Genomic_DNA"/>
</dbReference>
<evidence type="ECO:0000256" key="2">
    <source>
        <dbReference type="ARBA" id="ARBA00022448"/>
    </source>
</evidence>
<keyword evidence="2" id="KW-0813">Transport</keyword>
<organism evidence="6">
    <name type="scientific">marine metagenome</name>
    <dbReference type="NCBI Taxonomy" id="408172"/>
    <lineage>
        <taxon>unclassified sequences</taxon>
        <taxon>metagenomes</taxon>
        <taxon>ecological metagenomes</taxon>
    </lineage>
</organism>
<reference evidence="6" key="1">
    <citation type="submission" date="2018-05" db="EMBL/GenBank/DDBJ databases">
        <authorList>
            <person name="Lanie J.A."/>
            <person name="Ng W.-L."/>
            <person name="Kazmierczak K.M."/>
            <person name="Andrzejewski T.M."/>
            <person name="Davidsen T.M."/>
            <person name="Wayne K.J."/>
            <person name="Tettelin H."/>
            <person name="Glass J.I."/>
            <person name="Rusch D."/>
            <person name="Podicherti R."/>
            <person name="Tsui H.-C.T."/>
            <person name="Winkler M.E."/>
        </authorList>
    </citation>
    <scope>NUCLEOTIDE SEQUENCE</scope>
</reference>
<dbReference type="SUPFAM" id="SSF52540">
    <property type="entry name" value="P-loop containing nucleoside triphosphate hydrolases"/>
    <property type="match status" value="1"/>
</dbReference>
<evidence type="ECO:0000313" key="6">
    <source>
        <dbReference type="EMBL" id="SVB44112.1"/>
    </source>
</evidence>
<name>A0A382E161_9ZZZZ</name>
<evidence type="ECO:0000256" key="3">
    <source>
        <dbReference type="ARBA" id="ARBA00022741"/>
    </source>
</evidence>
<gene>
    <name evidence="6" type="ORF">METZ01_LOCUS196966</name>
</gene>
<dbReference type="SMART" id="SM00382">
    <property type="entry name" value="AAA"/>
    <property type="match status" value="1"/>
</dbReference>
<dbReference type="GO" id="GO:0005524">
    <property type="term" value="F:ATP binding"/>
    <property type="evidence" value="ECO:0007669"/>
    <property type="project" value="UniProtKB-KW"/>
</dbReference>
<dbReference type="AlphaFoldDB" id="A0A382E161"/>
<keyword evidence="3" id="KW-0547">Nucleotide-binding</keyword>
<dbReference type="PROSITE" id="PS50893">
    <property type="entry name" value="ABC_TRANSPORTER_2"/>
    <property type="match status" value="1"/>
</dbReference>
<keyword evidence="4" id="KW-0067">ATP-binding</keyword>
<dbReference type="InterPro" id="IPR050763">
    <property type="entry name" value="ABC_transporter_ATP-binding"/>
</dbReference>
<dbReference type="GO" id="GO:0016887">
    <property type="term" value="F:ATP hydrolysis activity"/>
    <property type="evidence" value="ECO:0007669"/>
    <property type="project" value="InterPro"/>
</dbReference>
<protein>
    <recommendedName>
        <fullName evidence="5">ABC transporter domain-containing protein</fullName>
    </recommendedName>
</protein>
<dbReference type="PANTHER" id="PTHR42711:SF5">
    <property type="entry name" value="ABC TRANSPORTER ATP-BINDING PROTEIN NATA"/>
    <property type="match status" value="1"/>
</dbReference>
<dbReference type="Pfam" id="PF00005">
    <property type="entry name" value="ABC_tran"/>
    <property type="match status" value="1"/>
</dbReference>
<comment type="similarity">
    <text evidence="1">Belongs to the ABC transporter superfamily.</text>
</comment>